<feature type="active site" description="Nucleophile" evidence="6">
    <location>
        <position position="236"/>
    </location>
</feature>
<dbReference type="Pfam" id="PF01189">
    <property type="entry name" value="Methyltr_RsmB-F"/>
    <property type="match status" value="1"/>
</dbReference>
<feature type="binding site" evidence="6">
    <location>
        <position position="182"/>
    </location>
    <ligand>
        <name>S-adenosyl-L-methionine</name>
        <dbReference type="ChEBI" id="CHEBI:59789"/>
    </ligand>
</feature>
<protein>
    <recommendedName>
        <fullName evidence="7">SAM-dependent MTase RsmB/NOP-type domain-containing protein</fullName>
    </recommendedName>
</protein>
<accession>A0A1F5ZLX3</accession>
<evidence type="ECO:0000256" key="5">
    <source>
        <dbReference type="ARBA" id="ARBA00022884"/>
    </source>
</evidence>
<evidence type="ECO:0000259" key="7">
    <source>
        <dbReference type="PROSITE" id="PS51686"/>
    </source>
</evidence>
<proteinExistence type="inferred from homology"/>
<dbReference type="GO" id="GO:0008173">
    <property type="term" value="F:RNA methyltransferase activity"/>
    <property type="evidence" value="ECO:0007669"/>
    <property type="project" value="InterPro"/>
</dbReference>
<feature type="binding site" evidence="6">
    <location>
        <position position="137"/>
    </location>
    <ligand>
        <name>S-adenosyl-L-methionine</name>
        <dbReference type="ChEBI" id="CHEBI:59789"/>
    </ligand>
</feature>
<dbReference type="InterPro" id="IPR023267">
    <property type="entry name" value="RCMT"/>
</dbReference>
<dbReference type="InterPro" id="IPR031341">
    <property type="entry name" value="Methyltr_RsmF_N"/>
</dbReference>
<keyword evidence="3 6" id="KW-0808">Transferase</keyword>
<dbReference type="PANTHER" id="PTHR22807">
    <property type="entry name" value="NOP2 YEAST -RELATED NOL1/NOP2/FMU SUN DOMAIN-CONTAINING"/>
    <property type="match status" value="1"/>
</dbReference>
<dbReference type="Proteomes" id="UP000176923">
    <property type="component" value="Unassembled WGS sequence"/>
</dbReference>
<evidence type="ECO:0000256" key="4">
    <source>
        <dbReference type="ARBA" id="ARBA00022691"/>
    </source>
</evidence>
<dbReference type="GO" id="GO:0008757">
    <property type="term" value="F:S-adenosylmethionine-dependent methyltransferase activity"/>
    <property type="evidence" value="ECO:0007669"/>
    <property type="project" value="InterPro"/>
</dbReference>
<evidence type="ECO:0000256" key="2">
    <source>
        <dbReference type="ARBA" id="ARBA00022603"/>
    </source>
</evidence>
<sequence>MKLPLEFRERLAEIIPDKVHKVFNVFTQGRDTTIRTNTLKISPLELKEKLENAHIKILDVKWNKNAFIIKDSLRTLQELPLYQNGFFYVQSLSSQVPPLVLNPKKDTKVLDICAAPGSKTTQIASLMGNTGEILANDINHIRLLKLSANVKTQGVTNVLTSHFPAQSLWTHFPEYFDYTLVDVPCSGEGRFYIHEPKSFAGWSQKNVEKLAKQAKWILRSAVSATKVGGRIVYSTCTLSPEENEEAVEWIMEKEKGVLEVEYIHIPGLDTYPALRGWNGKQFLPDISKTIRILPSKTMEGFYVASLRKVRSNIPENNG</sequence>
<feature type="binding site" evidence="6">
    <location>
        <begin position="113"/>
        <end position="119"/>
    </location>
    <ligand>
        <name>S-adenosyl-L-methionine</name>
        <dbReference type="ChEBI" id="CHEBI:59789"/>
    </ligand>
</feature>
<dbReference type="NCBIfam" id="TIGR00446">
    <property type="entry name" value="nop2p"/>
    <property type="match status" value="1"/>
</dbReference>
<dbReference type="Gene3D" id="3.30.70.1170">
    <property type="entry name" value="Sun protein, domain 3"/>
    <property type="match status" value="1"/>
</dbReference>
<dbReference type="Gene3D" id="3.40.50.150">
    <property type="entry name" value="Vaccinia Virus protein VP39"/>
    <property type="match status" value="1"/>
</dbReference>
<keyword evidence="5 6" id="KW-0694">RNA-binding</keyword>
<comment type="caution">
    <text evidence="8">The sequence shown here is derived from an EMBL/GenBank/DDBJ whole genome shotgun (WGS) entry which is preliminary data.</text>
</comment>
<evidence type="ECO:0000256" key="3">
    <source>
        <dbReference type="ARBA" id="ARBA00022679"/>
    </source>
</evidence>
<dbReference type="Pfam" id="PF17125">
    <property type="entry name" value="Methyltr_RsmF_N"/>
    <property type="match status" value="1"/>
</dbReference>
<dbReference type="InterPro" id="IPR011023">
    <property type="entry name" value="Nop2p"/>
</dbReference>
<evidence type="ECO:0000313" key="8">
    <source>
        <dbReference type="EMBL" id="OGG13448.1"/>
    </source>
</evidence>
<gene>
    <name evidence="8" type="ORF">A3D77_05090</name>
</gene>
<dbReference type="PROSITE" id="PS51686">
    <property type="entry name" value="SAM_MT_RSMB_NOP"/>
    <property type="match status" value="1"/>
</dbReference>
<reference evidence="8 9" key="1">
    <citation type="journal article" date="2016" name="Nat. Commun.">
        <title>Thousands of microbial genomes shed light on interconnected biogeochemical processes in an aquifer system.</title>
        <authorList>
            <person name="Anantharaman K."/>
            <person name="Brown C.T."/>
            <person name="Hug L.A."/>
            <person name="Sharon I."/>
            <person name="Castelle C.J."/>
            <person name="Probst A.J."/>
            <person name="Thomas B.C."/>
            <person name="Singh A."/>
            <person name="Wilkins M.J."/>
            <person name="Karaoz U."/>
            <person name="Brodie E.L."/>
            <person name="Williams K.H."/>
            <person name="Hubbard S.S."/>
            <person name="Banfield J.F."/>
        </authorList>
    </citation>
    <scope>NUCLEOTIDE SEQUENCE [LARGE SCALE GENOMIC DNA]</scope>
</reference>
<dbReference type="GO" id="GO:0003723">
    <property type="term" value="F:RNA binding"/>
    <property type="evidence" value="ECO:0007669"/>
    <property type="project" value="UniProtKB-UniRule"/>
</dbReference>
<keyword evidence="1" id="KW-0963">Cytoplasm</keyword>
<dbReference type="GO" id="GO:0001510">
    <property type="term" value="P:RNA methylation"/>
    <property type="evidence" value="ECO:0007669"/>
    <property type="project" value="InterPro"/>
</dbReference>
<keyword evidence="2 6" id="KW-0489">Methyltransferase</keyword>
<dbReference type="STRING" id="1798382.A3D77_05090"/>
<feature type="domain" description="SAM-dependent MTase RsmB/NOP-type" evidence="7">
    <location>
        <begin position="22"/>
        <end position="309"/>
    </location>
</feature>
<dbReference type="SUPFAM" id="SSF53335">
    <property type="entry name" value="S-adenosyl-L-methionine-dependent methyltransferases"/>
    <property type="match status" value="1"/>
</dbReference>
<dbReference type="InterPro" id="IPR049560">
    <property type="entry name" value="MeTrfase_RsmB-F_NOP2_cat"/>
</dbReference>
<dbReference type="PRINTS" id="PR02008">
    <property type="entry name" value="RCMTFAMILY"/>
</dbReference>
<keyword evidence="4 6" id="KW-0949">S-adenosyl-L-methionine</keyword>
<dbReference type="PANTHER" id="PTHR22807:SF30">
    <property type="entry name" value="28S RRNA (CYTOSINE(4447)-C(5))-METHYLTRANSFERASE-RELATED"/>
    <property type="match status" value="1"/>
</dbReference>
<evidence type="ECO:0000256" key="1">
    <source>
        <dbReference type="ARBA" id="ARBA00022490"/>
    </source>
</evidence>
<evidence type="ECO:0000313" key="9">
    <source>
        <dbReference type="Proteomes" id="UP000176923"/>
    </source>
</evidence>
<organism evidence="8 9">
    <name type="scientific">Candidatus Gottesmanbacteria bacterium RIFCSPHIGHO2_02_FULL_39_11</name>
    <dbReference type="NCBI Taxonomy" id="1798382"/>
    <lineage>
        <taxon>Bacteria</taxon>
        <taxon>Candidatus Gottesmaniibacteriota</taxon>
    </lineage>
</organism>
<dbReference type="InterPro" id="IPR029063">
    <property type="entry name" value="SAM-dependent_MTases_sf"/>
</dbReference>
<dbReference type="InterPro" id="IPR001678">
    <property type="entry name" value="MeTrfase_RsmB-F_NOP2_dom"/>
</dbReference>
<dbReference type="EMBL" id="MFJL01000036">
    <property type="protein sequence ID" value="OGG13448.1"/>
    <property type="molecule type" value="Genomic_DNA"/>
</dbReference>
<dbReference type="GO" id="GO:0006396">
    <property type="term" value="P:RNA processing"/>
    <property type="evidence" value="ECO:0007669"/>
    <property type="project" value="InterPro"/>
</dbReference>
<comment type="caution">
    <text evidence="6">Lacks conserved residue(s) required for the propagation of feature annotation.</text>
</comment>
<comment type="similarity">
    <text evidence="6">Belongs to the class I-like SAM-binding methyltransferase superfamily. RsmB/NOP family.</text>
</comment>
<dbReference type="AlphaFoldDB" id="A0A1F5ZLX3"/>
<name>A0A1F5ZLX3_9BACT</name>
<evidence type="ECO:0000256" key="6">
    <source>
        <dbReference type="PROSITE-ProRule" id="PRU01023"/>
    </source>
</evidence>